<dbReference type="STRING" id="1802214.A2908_02135"/>
<gene>
    <name evidence="4" type="ORF">A2908_02135</name>
</gene>
<dbReference type="InterPro" id="IPR004821">
    <property type="entry name" value="Cyt_trans-like"/>
</dbReference>
<dbReference type="InterPro" id="IPR014729">
    <property type="entry name" value="Rossmann-like_a/b/a_fold"/>
</dbReference>
<proteinExistence type="predicted"/>
<dbReference type="PANTHER" id="PTHR43793">
    <property type="entry name" value="FAD SYNTHASE"/>
    <property type="match status" value="1"/>
</dbReference>
<organism evidence="4 5">
    <name type="scientific">Candidatus Staskawiczbacteria bacterium RIFCSPLOWO2_01_FULL_38_12b</name>
    <dbReference type="NCBI Taxonomy" id="1802214"/>
    <lineage>
        <taxon>Bacteria</taxon>
        <taxon>Candidatus Staskawicziibacteriota</taxon>
    </lineage>
</organism>
<evidence type="ECO:0000313" key="5">
    <source>
        <dbReference type="Proteomes" id="UP000176774"/>
    </source>
</evidence>
<evidence type="ECO:0000256" key="2">
    <source>
        <dbReference type="ARBA" id="ARBA00022695"/>
    </source>
</evidence>
<dbReference type="PANTHER" id="PTHR43793:SF1">
    <property type="entry name" value="FAD SYNTHASE"/>
    <property type="match status" value="1"/>
</dbReference>
<name>A0A1G2IH20_9BACT</name>
<protein>
    <recommendedName>
        <fullName evidence="3">Cytidyltransferase-like domain-containing protein</fullName>
    </recommendedName>
</protein>
<keyword evidence="2" id="KW-0548">Nucleotidyltransferase</keyword>
<dbReference type="GO" id="GO:0016779">
    <property type="term" value="F:nucleotidyltransferase activity"/>
    <property type="evidence" value="ECO:0007669"/>
    <property type="project" value="UniProtKB-KW"/>
</dbReference>
<dbReference type="Gene3D" id="3.40.50.620">
    <property type="entry name" value="HUPs"/>
    <property type="match status" value="1"/>
</dbReference>
<keyword evidence="1" id="KW-0808">Transferase</keyword>
<sequence>MTKVLVFGTFDGLHEGHKDFFRQAKEFGDPEINPSDLNGANHLIVVVGRDSTVIKTKGRLPKLGEQERLKVVQQAPYVDEAQLGNEGNNPYKVIEEIKPDVICLGYDQTHFVDKLEGKLKEMGLSIEIKRLNAFEPEKYHSSLLNKQIIPYNK</sequence>
<dbReference type="EMBL" id="MHPA01000003">
    <property type="protein sequence ID" value="OGZ74034.1"/>
    <property type="molecule type" value="Genomic_DNA"/>
</dbReference>
<evidence type="ECO:0000259" key="3">
    <source>
        <dbReference type="Pfam" id="PF01467"/>
    </source>
</evidence>
<feature type="domain" description="Cytidyltransferase-like" evidence="3">
    <location>
        <begin position="6"/>
        <end position="143"/>
    </location>
</feature>
<dbReference type="InterPro" id="IPR050385">
    <property type="entry name" value="Archaeal_FAD_synthase"/>
</dbReference>
<dbReference type="Proteomes" id="UP000176774">
    <property type="component" value="Unassembled WGS sequence"/>
</dbReference>
<reference evidence="4 5" key="1">
    <citation type="journal article" date="2016" name="Nat. Commun.">
        <title>Thousands of microbial genomes shed light on interconnected biogeochemical processes in an aquifer system.</title>
        <authorList>
            <person name="Anantharaman K."/>
            <person name="Brown C.T."/>
            <person name="Hug L.A."/>
            <person name="Sharon I."/>
            <person name="Castelle C.J."/>
            <person name="Probst A.J."/>
            <person name="Thomas B.C."/>
            <person name="Singh A."/>
            <person name="Wilkins M.J."/>
            <person name="Karaoz U."/>
            <person name="Brodie E.L."/>
            <person name="Williams K.H."/>
            <person name="Hubbard S.S."/>
            <person name="Banfield J.F."/>
        </authorList>
    </citation>
    <scope>NUCLEOTIDE SEQUENCE [LARGE SCALE GENOMIC DNA]</scope>
</reference>
<dbReference type="Pfam" id="PF01467">
    <property type="entry name" value="CTP_transf_like"/>
    <property type="match status" value="1"/>
</dbReference>
<dbReference type="SUPFAM" id="SSF52374">
    <property type="entry name" value="Nucleotidylyl transferase"/>
    <property type="match status" value="1"/>
</dbReference>
<dbReference type="NCBIfam" id="TIGR00125">
    <property type="entry name" value="cyt_tran_rel"/>
    <property type="match status" value="1"/>
</dbReference>
<dbReference type="AlphaFoldDB" id="A0A1G2IH20"/>
<comment type="caution">
    <text evidence="4">The sequence shown here is derived from an EMBL/GenBank/DDBJ whole genome shotgun (WGS) entry which is preliminary data.</text>
</comment>
<evidence type="ECO:0000256" key="1">
    <source>
        <dbReference type="ARBA" id="ARBA00022679"/>
    </source>
</evidence>
<evidence type="ECO:0000313" key="4">
    <source>
        <dbReference type="EMBL" id="OGZ74034.1"/>
    </source>
</evidence>
<accession>A0A1G2IH20</accession>